<comment type="caution">
    <text evidence="3">The sequence shown here is derived from an EMBL/GenBank/DDBJ whole genome shotgun (WGS) entry which is preliminary data.</text>
</comment>
<dbReference type="PANTHER" id="PTHR12143">
    <property type="entry name" value="PEPTIDE N-GLYCANASE PNGASE -RELATED"/>
    <property type="match status" value="1"/>
</dbReference>
<feature type="signal peptide" evidence="1">
    <location>
        <begin position="1"/>
        <end position="40"/>
    </location>
</feature>
<dbReference type="Gene3D" id="1.20.1050.60">
    <property type="entry name" value="alpha-1,2-mannosidase"/>
    <property type="match status" value="1"/>
</dbReference>
<dbReference type="Pfam" id="PF00754">
    <property type="entry name" value="F5_F8_type_C"/>
    <property type="match status" value="1"/>
</dbReference>
<dbReference type="InterPro" id="IPR050883">
    <property type="entry name" value="PNGase"/>
</dbReference>
<feature type="domain" description="F5/8 type C" evidence="2">
    <location>
        <begin position="791"/>
        <end position="937"/>
    </location>
</feature>
<dbReference type="Pfam" id="PF17678">
    <property type="entry name" value="Glyco_hydro_92N"/>
    <property type="match status" value="1"/>
</dbReference>
<dbReference type="NCBIfam" id="TIGR01180">
    <property type="entry name" value="aman2_put"/>
    <property type="match status" value="1"/>
</dbReference>
<dbReference type="Pfam" id="PF07971">
    <property type="entry name" value="Glyco_hydro_92"/>
    <property type="match status" value="1"/>
</dbReference>
<dbReference type="InterPro" id="IPR014718">
    <property type="entry name" value="GH-type_carb-bd"/>
</dbReference>
<evidence type="ECO:0000313" key="3">
    <source>
        <dbReference type="EMBL" id="MBU2667961.1"/>
    </source>
</evidence>
<dbReference type="PANTHER" id="PTHR12143:SF39">
    <property type="entry name" value="SECRETED PROTEIN"/>
    <property type="match status" value="1"/>
</dbReference>
<feature type="chain" id="PRO_5045206355" evidence="1">
    <location>
        <begin position="41"/>
        <end position="937"/>
    </location>
</feature>
<evidence type="ECO:0000313" key="4">
    <source>
        <dbReference type="Proteomes" id="UP001519654"/>
    </source>
</evidence>
<dbReference type="Gene3D" id="1.20.1610.10">
    <property type="entry name" value="alpha-1,2-mannosidases domains"/>
    <property type="match status" value="1"/>
</dbReference>
<dbReference type="Proteomes" id="UP001519654">
    <property type="component" value="Unassembled WGS sequence"/>
</dbReference>
<dbReference type="PROSITE" id="PS50022">
    <property type="entry name" value="FA58C_3"/>
    <property type="match status" value="1"/>
</dbReference>
<keyword evidence="3" id="KW-0378">Hydrolase</keyword>
<accession>A0ABS5YWZ3</accession>
<evidence type="ECO:0000256" key="1">
    <source>
        <dbReference type="SAM" id="SignalP"/>
    </source>
</evidence>
<sequence length="937" mass="98365">MSRPRHPQAPSRPRRRALVSAAVLAATVLVPVASASPALAVTNPADSVNTLVGTQGGETFPGAVTPYGMMQWSPENTAGNQTRTVRPGGYGYNTTKIRGFSLTHMSGTGCAGGSGDIPFFPYAGTVSSSPSADRTDAVYASTFSHANETAKAGYYQVKLDSGVNTELTTSTRTGAGRFTYPAGQTASMLVRTSNSEVGSSAAQLSINAATRTISGSVTSGNFCGYINTVARRSYYTLYFTAVFDKPFASTGTWQDSTVTAGGTSSSGGTTYGTDGWPVAGKGSGGYVTFDTSGGATVNARVGISYVSASNAQANLTAENPAGTTFDTIRQRATDAWNTELGRIDVNGGTTAQTQTFYSALYHSLLHPNVFNDVNGQYMGMDQQVHTLTSGQKAQYANFSGWDVYRGQLQLVTLLRPDVGADIAQSLLNQADQNNGVWDRWTHNQGGTHVMTGDPAHAALPSIYAFGGTGFNASAALTSMVRAATTVTAADLSRDGWNVMVVGERPSLDKWLSLHYIPADGNAWGGAGETLEDSIADFGLSQLAQRLGNASTAQQFGERAQYWKNVFNAGYIQNRNANGTWPSFDPASSSGFAEGSAAQYTWMVPHNVRGLFDRMGGNATAISRLDSFFHNSDGTWALRNAGGTKSALDNEPSIWTPWFYNYAGRADKTQQTVRQVLNTLWAPTPTGIPGQDDLGAMSAWYVWSAMGLQPLTPGRAELLVSSPLFPSVTIKRGNGPTLSLSAPGATSSPYVQSLSVNGAATNRAWLPESFVAGGGSLAFTLSGTANPSWGTDAPPSFDTVSSNVALGKPATGSTACNANETPPLAVNGSVADKWCSTAATKYLQVDLGATTAIGSFTVRHAAAGGETATWNTRDFDIQVSPDGTAWTTVVQARGNTANVSTHAAPAGTSGRYLRLNVLTPQQNTGGAARIYEFEAYAR</sequence>
<dbReference type="InterPro" id="IPR005887">
    <property type="entry name" value="GH92_a_mannosidase_put"/>
</dbReference>
<dbReference type="InterPro" id="IPR008928">
    <property type="entry name" value="6-hairpin_glycosidase_sf"/>
</dbReference>
<dbReference type="EC" id="3.2.1.-" evidence="3"/>
<dbReference type="Gene3D" id="2.70.98.10">
    <property type="match status" value="1"/>
</dbReference>
<name>A0ABS5YWZ3_9ACTN</name>
<dbReference type="InterPro" id="IPR041371">
    <property type="entry name" value="GH92_N"/>
</dbReference>
<protein>
    <submittedName>
        <fullName evidence="3">GH92 family glycosyl hydrolase</fullName>
        <ecNumber evidence="3">3.2.1.-</ecNumber>
    </submittedName>
</protein>
<organism evidence="3 4">
    <name type="scientific">Paractinoplanes bogorensis</name>
    <dbReference type="NCBI Taxonomy" id="1610840"/>
    <lineage>
        <taxon>Bacteria</taxon>
        <taxon>Bacillati</taxon>
        <taxon>Actinomycetota</taxon>
        <taxon>Actinomycetes</taxon>
        <taxon>Micromonosporales</taxon>
        <taxon>Micromonosporaceae</taxon>
        <taxon>Paractinoplanes</taxon>
    </lineage>
</organism>
<dbReference type="InterPro" id="IPR008979">
    <property type="entry name" value="Galactose-bd-like_sf"/>
</dbReference>
<dbReference type="EMBL" id="JAHKKG010000010">
    <property type="protein sequence ID" value="MBU2667961.1"/>
    <property type="molecule type" value="Genomic_DNA"/>
</dbReference>
<proteinExistence type="predicted"/>
<dbReference type="RefSeq" id="WP_215792216.1">
    <property type="nucleotide sequence ID" value="NZ_JAHKKG010000010.1"/>
</dbReference>
<dbReference type="GO" id="GO:0016798">
    <property type="term" value="F:hydrolase activity, acting on glycosyl bonds"/>
    <property type="evidence" value="ECO:0007669"/>
    <property type="project" value="UniProtKB-KW"/>
</dbReference>
<dbReference type="SUPFAM" id="SSF49785">
    <property type="entry name" value="Galactose-binding domain-like"/>
    <property type="match status" value="1"/>
</dbReference>
<keyword evidence="3" id="KW-0326">Glycosidase</keyword>
<evidence type="ECO:0000259" key="2">
    <source>
        <dbReference type="PROSITE" id="PS50022"/>
    </source>
</evidence>
<gene>
    <name evidence="3" type="ORF">KOI35_31065</name>
</gene>
<dbReference type="InterPro" id="IPR012939">
    <property type="entry name" value="Glyco_hydro_92"/>
</dbReference>
<dbReference type="InterPro" id="IPR006311">
    <property type="entry name" value="TAT_signal"/>
</dbReference>
<dbReference type="InterPro" id="IPR000421">
    <property type="entry name" value="FA58C"/>
</dbReference>
<dbReference type="Gene3D" id="3.30.2080.10">
    <property type="entry name" value="GH92 mannosidase domain"/>
    <property type="match status" value="1"/>
</dbReference>
<dbReference type="SUPFAM" id="SSF48208">
    <property type="entry name" value="Six-hairpin glycosidases"/>
    <property type="match status" value="1"/>
</dbReference>
<reference evidence="3 4" key="1">
    <citation type="submission" date="2021-06" db="EMBL/GenBank/DDBJ databases">
        <title>Actinoplanes lichenicola sp. nov., and Actinoplanes ovalisporus sp. nov., isolated from lichen in Thailand.</title>
        <authorList>
            <person name="Saeng-In P."/>
            <person name="Kanchanasin P."/>
            <person name="Yuki M."/>
            <person name="Kudo T."/>
            <person name="Ohkuma M."/>
            <person name="Phongsopitanun W."/>
            <person name="Tanasupawat S."/>
        </authorList>
    </citation>
    <scope>NUCLEOTIDE SEQUENCE [LARGE SCALE GENOMIC DNA]</scope>
    <source>
        <strain evidence="3 4">NBRC 110975</strain>
    </source>
</reference>
<keyword evidence="4" id="KW-1185">Reference proteome</keyword>
<keyword evidence="1" id="KW-0732">Signal</keyword>
<dbReference type="PROSITE" id="PS51318">
    <property type="entry name" value="TAT"/>
    <property type="match status" value="1"/>
</dbReference>
<dbReference type="Gene3D" id="2.60.120.260">
    <property type="entry name" value="Galactose-binding domain-like"/>
    <property type="match status" value="1"/>
</dbReference>